<evidence type="ECO:0000256" key="2">
    <source>
        <dbReference type="ARBA" id="ARBA00007783"/>
    </source>
</evidence>
<name>A0A5M6DCW0_9BACT</name>
<comment type="caution">
    <text evidence="11">The sequence shown here is derived from an EMBL/GenBank/DDBJ whole genome shotgun (WGS) entry which is preliminary data.</text>
</comment>
<dbReference type="Proteomes" id="UP000324479">
    <property type="component" value="Unassembled WGS sequence"/>
</dbReference>
<feature type="domain" description="ABC transmembrane type-2" evidence="10">
    <location>
        <begin position="35"/>
        <end position="255"/>
    </location>
</feature>
<keyword evidence="6 9" id="KW-0812">Transmembrane</keyword>
<dbReference type="AlphaFoldDB" id="A0A5M6DCW0"/>
<feature type="transmembrane region" description="Helical" evidence="9">
    <location>
        <begin position="108"/>
        <end position="136"/>
    </location>
</feature>
<evidence type="ECO:0000259" key="10">
    <source>
        <dbReference type="PROSITE" id="PS51012"/>
    </source>
</evidence>
<keyword evidence="8 9" id="KW-0472">Membrane</keyword>
<sequence length="263" mass="29649">MGTMLPDLREVWRYRDLLMLLAWRDISAKFRQSIIGYGWAIARPLLTAIIYTLVFHFFVRIDTAPIPYTIFAFAGLIPWMYFSNSLSLVTGSVVGGGGMLTKVYFPRLVLPLSTVAVGLIEVTLQLGVLGLLMVWYQYVPGIAILCLPLFVGVTLLTTLAFGIWLTALNVKYRDVAMAVPFLIQTWMYLCPIIYPSSVVPERFRAIYALNPMVGVIEGFRWCLIGSNPPDWTMMTISMVAMIVILLGGMFYFRKVETTFADII</sequence>
<evidence type="ECO:0000313" key="11">
    <source>
        <dbReference type="EMBL" id="KAA5543919.1"/>
    </source>
</evidence>
<reference evidence="11 12" key="1">
    <citation type="submission" date="2019-08" db="EMBL/GenBank/DDBJ databases">
        <authorList>
            <person name="Dhanesh K."/>
            <person name="Kumar G."/>
            <person name="Sasikala C."/>
            <person name="Venkata Ramana C."/>
        </authorList>
    </citation>
    <scope>NUCLEOTIDE SEQUENCE [LARGE SCALE GENOMIC DNA]</scope>
    <source>
        <strain evidence="11 12">JC645</strain>
    </source>
</reference>
<dbReference type="GO" id="GO:0015920">
    <property type="term" value="P:lipopolysaccharide transport"/>
    <property type="evidence" value="ECO:0007669"/>
    <property type="project" value="TreeGrafter"/>
</dbReference>
<dbReference type="Pfam" id="PF01061">
    <property type="entry name" value="ABC2_membrane"/>
    <property type="match status" value="1"/>
</dbReference>
<dbReference type="PROSITE" id="PS51012">
    <property type="entry name" value="ABC_TM2"/>
    <property type="match status" value="1"/>
</dbReference>
<evidence type="ECO:0000256" key="1">
    <source>
        <dbReference type="ARBA" id="ARBA00004429"/>
    </source>
</evidence>
<evidence type="ECO:0000256" key="4">
    <source>
        <dbReference type="ARBA" id="ARBA00022475"/>
    </source>
</evidence>
<feature type="transmembrane region" description="Helical" evidence="9">
    <location>
        <begin position="231"/>
        <end position="252"/>
    </location>
</feature>
<keyword evidence="5" id="KW-0997">Cell inner membrane</keyword>
<organism evidence="11 12">
    <name type="scientific">Roseiconus nitratireducens</name>
    <dbReference type="NCBI Taxonomy" id="2605748"/>
    <lineage>
        <taxon>Bacteria</taxon>
        <taxon>Pseudomonadati</taxon>
        <taxon>Planctomycetota</taxon>
        <taxon>Planctomycetia</taxon>
        <taxon>Pirellulales</taxon>
        <taxon>Pirellulaceae</taxon>
        <taxon>Roseiconus</taxon>
    </lineage>
</organism>
<accession>A0A5M6DCW0</accession>
<keyword evidence="3 9" id="KW-0813">Transport</keyword>
<comment type="similarity">
    <text evidence="2 9">Belongs to the ABC-2 integral membrane protein family.</text>
</comment>
<dbReference type="PANTHER" id="PTHR30413">
    <property type="entry name" value="INNER MEMBRANE TRANSPORT PERMEASE"/>
    <property type="match status" value="1"/>
</dbReference>
<dbReference type="PANTHER" id="PTHR30413:SF8">
    <property type="entry name" value="TRANSPORT PERMEASE PROTEIN"/>
    <property type="match status" value="1"/>
</dbReference>
<feature type="transmembrane region" description="Helical" evidence="9">
    <location>
        <begin position="70"/>
        <end position="96"/>
    </location>
</feature>
<dbReference type="EMBL" id="VWOX01000005">
    <property type="protein sequence ID" value="KAA5543919.1"/>
    <property type="molecule type" value="Genomic_DNA"/>
</dbReference>
<keyword evidence="12" id="KW-1185">Reference proteome</keyword>
<keyword evidence="4 9" id="KW-1003">Cell membrane</keyword>
<dbReference type="InterPro" id="IPR013525">
    <property type="entry name" value="ABC2_TM"/>
</dbReference>
<dbReference type="GO" id="GO:0005886">
    <property type="term" value="C:plasma membrane"/>
    <property type="evidence" value="ECO:0007669"/>
    <property type="project" value="UniProtKB-SubCell"/>
</dbReference>
<evidence type="ECO:0000256" key="7">
    <source>
        <dbReference type="ARBA" id="ARBA00022989"/>
    </source>
</evidence>
<evidence type="ECO:0000256" key="5">
    <source>
        <dbReference type="ARBA" id="ARBA00022519"/>
    </source>
</evidence>
<feature type="transmembrane region" description="Helical" evidence="9">
    <location>
        <begin position="142"/>
        <end position="168"/>
    </location>
</feature>
<dbReference type="InterPro" id="IPR047817">
    <property type="entry name" value="ABC2_TM_bact-type"/>
</dbReference>
<comment type="subcellular location">
    <subcellularLocation>
        <location evidence="1">Cell inner membrane</location>
        <topology evidence="1">Multi-pass membrane protein</topology>
    </subcellularLocation>
    <subcellularLocation>
        <location evidence="9">Cell membrane</location>
        <topology evidence="9">Multi-pass membrane protein</topology>
    </subcellularLocation>
</comment>
<protein>
    <recommendedName>
        <fullName evidence="9">Transport permease protein</fullName>
    </recommendedName>
</protein>
<evidence type="ECO:0000256" key="6">
    <source>
        <dbReference type="ARBA" id="ARBA00022692"/>
    </source>
</evidence>
<gene>
    <name evidence="11" type="ORF">FYK55_11620</name>
</gene>
<evidence type="ECO:0000256" key="3">
    <source>
        <dbReference type="ARBA" id="ARBA00022448"/>
    </source>
</evidence>
<keyword evidence="7 9" id="KW-1133">Transmembrane helix</keyword>
<evidence type="ECO:0000313" key="12">
    <source>
        <dbReference type="Proteomes" id="UP000324479"/>
    </source>
</evidence>
<feature type="transmembrane region" description="Helical" evidence="9">
    <location>
        <begin position="175"/>
        <end position="194"/>
    </location>
</feature>
<dbReference type="GO" id="GO:0140359">
    <property type="term" value="F:ABC-type transporter activity"/>
    <property type="evidence" value="ECO:0007669"/>
    <property type="project" value="InterPro"/>
</dbReference>
<evidence type="ECO:0000256" key="8">
    <source>
        <dbReference type="ARBA" id="ARBA00023136"/>
    </source>
</evidence>
<evidence type="ECO:0000256" key="9">
    <source>
        <dbReference type="RuleBase" id="RU361157"/>
    </source>
</evidence>
<feature type="transmembrane region" description="Helical" evidence="9">
    <location>
        <begin position="34"/>
        <end position="58"/>
    </location>
</feature>
<proteinExistence type="inferred from homology"/>